<gene>
    <name evidence="2" type="ORF">NCTC11179_03729</name>
</gene>
<feature type="domain" description="Phosphodiester glycosidase" evidence="1">
    <location>
        <begin position="124"/>
        <end position="303"/>
    </location>
</feature>
<dbReference type="Pfam" id="PF09992">
    <property type="entry name" value="NAGPA"/>
    <property type="match status" value="1"/>
</dbReference>
<reference evidence="2 3" key="1">
    <citation type="submission" date="2018-06" db="EMBL/GenBank/DDBJ databases">
        <authorList>
            <consortium name="Pathogen Informatics"/>
            <person name="Doyle S."/>
        </authorList>
    </citation>
    <scope>NUCLEOTIDE SEQUENCE [LARGE SCALE GENOMIC DNA]</scope>
    <source>
        <strain evidence="2 3">NCTC11179</strain>
    </source>
</reference>
<sequence length="306" mass="33810">MRSLKLLLFGLFIHFQVSCQTKSDDNFTTYKAVPKTEMGTQLVQNSNLIAQIFKDSTYTLTNGVQVNELSYLATKGYSMKTYVYTLDLNNPQISVVASMPHNKPEFAMQPMTGQATALLHPNYEVVGGVNGDFYDMTTGVPRGIFVFNGMILRASYTARNEGYLAVDKQNKVSLEEITNFDQQANQLQQAVSGGVWLVKNGQTVVQADKEIHPRTAVGITNKNQLLLMVVDGRNYTWSNGMNYEDLGDFMRSIGAEKALNLDGGGSSTFFINPNFAVNKFLIRNLPSDNGGIERAVGNGIIITKTK</sequence>
<name>A0A378U509_MYROD</name>
<dbReference type="EMBL" id="UGQL01000002">
    <property type="protein sequence ID" value="STZ70196.1"/>
    <property type="molecule type" value="Genomic_DNA"/>
</dbReference>
<accession>A0A378U509</accession>
<evidence type="ECO:0000259" key="1">
    <source>
        <dbReference type="Pfam" id="PF09992"/>
    </source>
</evidence>
<dbReference type="Proteomes" id="UP000255024">
    <property type="component" value="Unassembled WGS sequence"/>
</dbReference>
<evidence type="ECO:0000313" key="2">
    <source>
        <dbReference type="EMBL" id="STZ70196.1"/>
    </source>
</evidence>
<dbReference type="RefSeq" id="WP_115092736.1">
    <property type="nucleotide sequence ID" value="NZ_CP068107.1"/>
</dbReference>
<dbReference type="PANTHER" id="PTHR40446:SF2">
    <property type="entry name" value="N-ACETYLGLUCOSAMINE-1-PHOSPHODIESTER ALPHA-N-ACETYLGLUCOSAMINIDASE"/>
    <property type="match status" value="1"/>
</dbReference>
<protein>
    <submittedName>
        <fullName evidence="2">Exopolysaccharide biosynthesis protein related to N-acetylglucosamine-1-phosphodiester alpha-N-acetylglucosaminidase</fullName>
    </submittedName>
</protein>
<keyword evidence="3" id="KW-1185">Reference proteome</keyword>
<proteinExistence type="predicted"/>
<dbReference type="AlphaFoldDB" id="A0A378U509"/>
<dbReference type="PANTHER" id="PTHR40446">
    <property type="entry name" value="N-ACETYLGLUCOSAMINE-1-PHOSPHODIESTER ALPHA-N-ACETYLGLUCOSAMINIDASE"/>
    <property type="match status" value="1"/>
</dbReference>
<dbReference type="InterPro" id="IPR018711">
    <property type="entry name" value="NAGPA"/>
</dbReference>
<organism evidence="2 3">
    <name type="scientific">Myroides odoratus</name>
    <name type="common">Flavobacterium odoratum</name>
    <dbReference type="NCBI Taxonomy" id="256"/>
    <lineage>
        <taxon>Bacteria</taxon>
        <taxon>Pseudomonadati</taxon>
        <taxon>Bacteroidota</taxon>
        <taxon>Flavobacteriia</taxon>
        <taxon>Flavobacteriales</taxon>
        <taxon>Flavobacteriaceae</taxon>
        <taxon>Myroides</taxon>
    </lineage>
</organism>
<evidence type="ECO:0000313" key="3">
    <source>
        <dbReference type="Proteomes" id="UP000255024"/>
    </source>
</evidence>